<organism evidence="2 3">
    <name type="scientific">Panagrellus redivivus</name>
    <name type="common">Microworm</name>
    <dbReference type="NCBI Taxonomy" id="6233"/>
    <lineage>
        <taxon>Eukaryota</taxon>
        <taxon>Metazoa</taxon>
        <taxon>Ecdysozoa</taxon>
        <taxon>Nematoda</taxon>
        <taxon>Chromadorea</taxon>
        <taxon>Rhabditida</taxon>
        <taxon>Tylenchina</taxon>
        <taxon>Panagrolaimomorpha</taxon>
        <taxon>Panagrolaimoidea</taxon>
        <taxon>Panagrolaimidae</taxon>
        <taxon>Panagrellus</taxon>
    </lineage>
</organism>
<reference evidence="3" key="2">
    <citation type="submission" date="2020-10" db="UniProtKB">
        <authorList>
            <consortium name="WormBaseParasite"/>
        </authorList>
    </citation>
    <scope>IDENTIFICATION</scope>
</reference>
<dbReference type="Pfam" id="PF10326">
    <property type="entry name" value="7TM_GPCR_Str"/>
    <property type="match status" value="1"/>
</dbReference>
<sequence length="332" mass="37540">MQVSSLLLYWVHLLFTIANVLLNVLCLYLIKNCTRKGMFEYRKILYQNCVFEVIYSVVSGISQVKMETYDGQILITLTGLPSASQSLANVVTILWLLSMHCVMMGMTVQVFYRYLIIVRDLKIRNSHYFAMLVPCIGVAVLISIVFFWTVETTPDCTDEELDILRSIDNQQDIPCVPLSLNHTGMKWVVFLTSIVGCFAGTFIPLMNYLVYRHLRETVSMTSTKKNLEKQVSIALISQVVIVSVGGLIPLAFILINMLTSSAYPSLSTFASTIIIILPIVNPLTTIVTIEAYRRYIILKVKTLCSYKKNVEPVLYLQPSSSQQQLHAKHSLT</sequence>
<name>A0A7E4UV84_PANRE</name>
<keyword evidence="2" id="KW-1185">Reference proteome</keyword>
<dbReference type="SUPFAM" id="SSF81321">
    <property type="entry name" value="Family A G protein-coupled receptor-like"/>
    <property type="match status" value="1"/>
</dbReference>
<feature type="transmembrane region" description="Helical" evidence="1">
    <location>
        <begin position="128"/>
        <end position="150"/>
    </location>
</feature>
<feature type="transmembrane region" description="Helical" evidence="1">
    <location>
        <begin position="231"/>
        <end position="255"/>
    </location>
</feature>
<evidence type="ECO:0000313" key="3">
    <source>
        <dbReference type="WBParaSite" id="Pan_g12993.t1"/>
    </source>
</evidence>
<dbReference type="InterPro" id="IPR019428">
    <property type="entry name" value="7TM_GPCR_serpentine_rcpt_Str"/>
</dbReference>
<dbReference type="PANTHER" id="PTHR22943">
    <property type="entry name" value="7-TRANSMEMBRANE DOMAIN RECEPTOR C.ELEGANS"/>
    <property type="match status" value="1"/>
</dbReference>
<evidence type="ECO:0000313" key="2">
    <source>
        <dbReference type="Proteomes" id="UP000492821"/>
    </source>
</evidence>
<keyword evidence="1" id="KW-0812">Transmembrane</keyword>
<feature type="transmembrane region" description="Helical" evidence="1">
    <location>
        <begin position="267"/>
        <end position="289"/>
    </location>
</feature>
<feature type="transmembrane region" description="Helical" evidence="1">
    <location>
        <begin position="93"/>
        <end position="116"/>
    </location>
</feature>
<keyword evidence="1" id="KW-1133">Transmembrane helix</keyword>
<reference evidence="2" key="1">
    <citation type="journal article" date="2013" name="Genetics">
        <title>The draft genome and transcriptome of Panagrellus redivivus are shaped by the harsh demands of a free-living lifestyle.</title>
        <authorList>
            <person name="Srinivasan J."/>
            <person name="Dillman A.R."/>
            <person name="Macchietto M.G."/>
            <person name="Heikkinen L."/>
            <person name="Lakso M."/>
            <person name="Fracchia K.M."/>
            <person name="Antoshechkin I."/>
            <person name="Mortazavi A."/>
            <person name="Wong G."/>
            <person name="Sternberg P.W."/>
        </authorList>
    </citation>
    <scope>NUCLEOTIDE SEQUENCE [LARGE SCALE GENOMIC DNA]</scope>
    <source>
        <strain evidence="2">MT8872</strain>
    </source>
</reference>
<protein>
    <submittedName>
        <fullName evidence="3">G_PROTEIN_RECEP_F1_2 domain-containing protein</fullName>
    </submittedName>
</protein>
<accession>A0A7E4UV84</accession>
<dbReference type="WBParaSite" id="Pan_g12993.t1">
    <property type="protein sequence ID" value="Pan_g12993.t1"/>
    <property type="gene ID" value="Pan_g12993"/>
</dbReference>
<feature type="transmembrane region" description="Helical" evidence="1">
    <location>
        <begin position="44"/>
        <end position="64"/>
    </location>
</feature>
<keyword evidence="1" id="KW-0472">Membrane</keyword>
<proteinExistence type="predicted"/>
<dbReference type="Proteomes" id="UP000492821">
    <property type="component" value="Unassembled WGS sequence"/>
</dbReference>
<feature type="transmembrane region" description="Helical" evidence="1">
    <location>
        <begin position="6"/>
        <end position="30"/>
    </location>
</feature>
<feature type="transmembrane region" description="Helical" evidence="1">
    <location>
        <begin position="187"/>
        <end position="210"/>
    </location>
</feature>
<dbReference type="Gene3D" id="1.20.1070.10">
    <property type="entry name" value="Rhodopsin 7-helix transmembrane proteins"/>
    <property type="match status" value="1"/>
</dbReference>
<dbReference type="PANTHER" id="PTHR22943:SF248">
    <property type="entry name" value="SEVEN TM RECEPTOR"/>
    <property type="match status" value="1"/>
</dbReference>
<dbReference type="AlphaFoldDB" id="A0A7E4UV84"/>
<evidence type="ECO:0000256" key="1">
    <source>
        <dbReference type="SAM" id="Phobius"/>
    </source>
</evidence>